<evidence type="ECO:0000313" key="3">
    <source>
        <dbReference type="Proteomes" id="UP001155240"/>
    </source>
</evidence>
<evidence type="ECO:0000313" key="2">
    <source>
        <dbReference type="EMBL" id="MCM6761179.1"/>
    </source>
</evidence>
<dbReference type="RefSeq" id="WP_251943156.1">
    <property type="nucleotide sequence ID" value="NZ_JAMRYM010000003.1"/>
</dbReference>
<dbReference type="EMBL" id="JAMRYM010000003">
    <property type="protein sequence ID" value="MCM6761179.1"/>
    <property type="molecule type" value="Genomic_DNA"/>
</dbReference>
<gene>
    <name evidence="2" type="ORF">NB037_01990</name>
</gene>
<keyword evidence="1" id="KW-0812">Transmembrane</keyword>
<keyword evidence="1" id="KW-1133">Transmembrane helix</keyword>
<evidence type="ECO:0000256" key="1">
    <source>
        <dbReference type="SAM" id="Phobius"/>
    </source>
</evidence>
<keyword evidence="1" id="KW-0472">Membrane</keyword>
<dbReference type="AlphaFoldDB" id="A0A9X2DXU2"/>
<feature type="transmembrane region" description="Helical" evidence="1">
    <location>
        <begin position="33"/>
        <end position="54"/>
    </location>
</feature>
<name>A0A9X2DXU2_9MICO</name>
<comment type="caution">
    <text evidence="2">The sequence shown here is derived from an EMBL/GenBank/DDBJ whole genome shotgun (WGS) entry which is preliminary data.</text>
</comment>
<protein>
    <submittedName>
        <fullName evidence="2">Uncharacterized protein</fullName>
    </submittedName>
</protein>
<reference evidence="2" key="1">
    <citation type="submission" date="2022-06" db="EMBL/GenBank/DDBJ databases">
        <title>Whole genome shotgun sequencing (WGS) of Rathayibacter sp. ZW T2_19, isolated from stored onions (Allium cepa).</title>
        <authorList>
            <person name="Stoll D.A."/>
            <person name="Huch M."/>
        </authorList>
    </citation>
    <scope>NUCLEOTIDE SEQUENCE</scope>
    <source>
        <strain evidence="2">ZW T2_19</strain>
    </source>
</reference>
<organism evidence="2 3">
    <name type="scientific">Rathayibacter rubneri</name>
    <dbReference type="NCBI Taxonomy" id="2950106"/>
    <lineage>
        <taxon>Bacteria</taxon>
        <taxon>Bacillati</taxon>
        <taxon>Actinomycetota</taxon>
        <taxon>Actinomycetes</taxon>
        <taxon>Micrococcales</taxon>
        <taxon>Microbacteriaceae</taxon>
        <taxon>Rathayibacter</taxon>
    </lineage>
</organism>
<sequence length="85" mass="9399">MLLELLTQLATTPPSPATPTPAPFNEDTVTPGLFGFLLTFLVAAAAVLLSVDMIRRVRRTTYREIVSRQLDLEEAQAQQKNADEQ</sequence>
<keyword evidence="3" id="KW-1185">Reference proteome</keyword>
<dbReference type="Proteomes" id="UP001155240">
    <property type="component" value="Unassembled WGS sequence"/>
</dbReference>
<accession>A0A9X2DXU2</accession>
<proteinExistence type="predicted"/>